<comment type="caution">
    <text evidence="2">The sequence shown here is derived from an EMBL/GenBank/DDBJ whole genome shotgun (WGS) entry which is preliminary data.</text>
</comment>
<evidence type="ECO:0000256" key="1">
    <source>
        <dbReference type="SAM" id="MobiDB-lite"/>
    </source>
</evidence>
<dbReference type="RefSeq" id="WP_167014985.1">
    <property type="nucleotide sequence ID" value="NZ_VWXF01000004.1"/>
</dbReference>
<feature type="compositionally biased region" description="Acidic residues" evidence="1">
    <location>
        <begin position="236"/>
        <end position="248"/>
    </location>
</feature>
<keyword evidence="3" id="KW-1185">Reference proteome</keyword>
<name>A0ABX0RAI5_9GAMM</name>
<dbReference type="Proteomes" id="UP001515683">
    <property type="component" value="Unassembled WGS sequence"/>
</dbReference>
<evidence type="ECO:0000313" key="3">
    <source>
        <dbReference type="Proteomes" id="UP001515683"/>
    </source>
</evidence>
<organism evidence="2 3">
    <name type="scientific">Candidatus Pantoea multigeneris</name>
    <dbReference type="NCBI Taxonomy" id="2608357"/>
    <lineage>
        <taxon>Bacteria</taxon>
        <taxon>Pseudomonadati</taxon>
        <taxon>Pseudomonadota</taxon>
        <taxon>Gammaproteobacteria</taxon>
        <taxon>Enterobacterales</taxon>
        <taxon>Erwiniaceae</taxon>
        <taxon>Pantoea</taxon>
    </lineage>
</organism>
<dbReference type="Pfam" id="PF13265">
    <property type="entry name" value="DUF4056"/>
    <property type="match status" value="1"/>
</dbReference>
<protein>
    <submittedName>
        <fullName evidence="2">DUF4056 domain-containing protein</fullName>
    </submittedName>
</protein>
<evidence type="ECO:0000313" key="2">
    <source>
        <dbReference type="EMBL" id="NIF22371.1"/>
    </source>
</evidence>
<gene>
    <name evidence="2" type="ORF">F3J40_12270</name>
</gene>
<feature type="region of interest" description="Disordered" evidence="1">
    <location>
        <begin position="226"/>
        <end position="248"/>
    </location>
</feature>
<reference evidence="2 3" key="1">
    <citation type="journal article" date="2019" name="bioRxiv">
        <title>Bacteria contribute to plant secondary compound degradation in a generalist herbivore system.</title>
        <authorList>
            <person name="Francoeur C.B."/>
            <person name="Khadempour L."/>
            <person name="Moreira-Soto R.D."/>
            <person name="Gotting K."/>
            <person name="Book A.J."/>
            <person name="Pinto-Tomas A.A."/>
            <person name="Keefover-Ring K."/>
            <person name="Currie C.R."/>
        </authorList>
    </citation>
    <scope>NUCLEOTIDE SEQUENCE [LARGE SCALE GENOMIC DNA]</scope>
    <source>
        <strain evidence="2">Acro-835</strain>
    </source>
</reference>
<dbReference type="InterPro" id="IPR025130">
    <property type="entry name" value="DUF4056"/>
</dbReference>
<proteinExistence type="predicted"/>
<dbReference type="EMBL" id="VWXF01000004">
    <property type="protein sequence ID" value="NIF22371.1"/>
    <property type="molecule type" value="Genomic_DNA"/>
</dbReference>
<accession>A0ABX0RAI5</accession>
<sequence>MSSRNDIIDGLDAANADYGLVYTEVLGWIDLGHARGNDIRHLMQRINAGEEAAGPNYEITYSQGMASKRITLEAGKFITWRIRKGRTYQERQSIALAMMMTLARRFEAYQQQFPFYMVTDSGFSGEDLVSDLLGFYRVMRLRNPFPFLRPVSKQEALKRWDYYGPIGSFKNRDFLPLLFPDPEKFRNAQPRKGVLPEFMKTIQPYRDFKSGNVLVSVDDGHYLKRFQPSSKSSDQDSLDEMDLTNEKG</sequence>